<accession>A0AAD9UED4</accession>
<evidence type="ECO:0000259" key="8">
    <source>
        <dbReference type="PROSITE" id="PS51981"/>
    </source>
</evidence>
<evidence type="ECO:0000256" key="4">
    <source>
        <dbReference type="ARBA" id="ARBA00022771"/>
    </source>
</evidence>
<proteinExistence type="predicted"/>
<dbReference type="GO" id="GO:0004842">
    <property type="term" value="F:ubiquitin-protein transferase activity"/>
    <property type="evidence" value="ECO:0007669"/>
    <property type="project" value="InterPro"/>
</dbReference>
<keyword evidence="6" id="KW-0391">Immunity</keyword>
<gene>
    <name evidence="9" type="ORF">NP493_203g02003</name>
</gene>
<dbReference type="EMBL" id="JAODUO010000203">
    <property type="protein sequence ID" value="KAK2186363.1"/>
    <property type="molecule type" value="Genomic_DNA"/>
</dbReference>
<reference evidence="9" key="1">
    <citation type="journal article" date="2023" name="Mol. Biol. Evol.">
        <title>Third-Generation Sequencing Reveals the Adaptive Role of the Epigenome in Three Deep-Sea Polychaetes.</title>
        <authorList>
            <person name="Perez M."/>
            <person name="Aroh O."/>
            <person name="Sun Y."/>
            <person name="Lan Y."/>
            <person name="Juniper S.K."/>
            <person name="Young C.R."/>
            <person name="Angers B."/>
            <person name="Qian P.Y."/>
        </authorList>
    </citation>
    <scope>NUCLEOTIDE SEQUENCE</scope>
    <source>
        <strain evidence="9">R07B-5</strain>
    </source>
</reference>
<dbReference type="GO" id="GO:0008270">
    <property type="term" value="F:zinc ion binding"/>
    <property type="evidence" value="ECO:0007669"/>
    <property type="project" value="UniProtKB-KW"/>
</dbReference>
<evidence type="ECO:0000256" key="5">
    <source>
        <dbReference type="ARBA" id="ARBA00022833"/>
    </source>
</evidence>
<keyword evidence="3" id="KW-0479">Metal-binding</keyword>
<dbReference type="PANTHER" id="PTHR22605:SF16">
    <property type="entry name" value="E3 UBIQUITIN-PROTEIN LIGASE RNF213"/>
    <property type="match status" value="1"/>
</dbReference>
<dbReference type="Proteomes" id="UP001209878">
    <property type="component" value="Unassembled WGS sequence"/>
</dbReference>
<evidence type="ECO:0000256" key="3">
    <source>
        <dbReference type="ARBA" id="ARBA00022723"/>
    </source>
</evidence>
<evidence type="ECO:0000256" key="6">
    <source>
        <dbReference type="ARBA" id="ARBA00022859"/>
    </source>
</evidence>
<evidence type="ECO:0000256" key="7">
    <source>
        <dbReference type="SAM" id="MobiDB-lite"/>
    </source>
</evidence>
<evidence type="ECO:0000256" key="2">
    <source>
        <dbReference type="ARBA" id="ARBA00022490"/>
    </source>
</evidence>
<evidence type="ECO:0000313" key="10">
    <source>
        <dbReference type="Proteomes" id="UP001209878"/>
    </source>
</evidence>
<comment type="caution">
    <text evidence="9">The sequence shown here is derived from an EMBL/GenBank/DDBJ whole genome shotgun (WGS) entry which is preliminary data.</text>
</comment>
<dbReference type="PANTHER" id="PTHR22605">
    <property type="entry name" value="RZ-TYPE DOMAIN-CONTAINING PROTEIN"/>
    <property type="match status" value="1"/>
</dbReference>
<comment type="subcellular location">
    <subcellularLocation>
        <location evidence="1">Cytoplasm</location>
    </subcellularLocation>
</comment>
<feature type="domain" description="RZ-type" evidence="8">
    <location>
        <begin position="67"/>
        <end position="144"/>
    </location>
</feature>
<dbReference type="GO" id="GO:0005737">
    <property type="term" value="C:cytoplasm"/>
    <property type="evidence" value="ECO:0007669"/>
    <property type="project" value="UniProtKB-SubCell"/>
</dbReference>
<organism evidence="9 10">
    <name type="scientific">Ridgeia piscesae</name>
    <name type="common">Tubeworm</name>
    <dbReference type="NCBI Taxonomy" id="27915"/>
    <lineage>
        <taxon>Eukaryota</taxon>
        <taxon>Metazoa</taxon>
        <taxon>Spiralia</taxon>
        <taxon>Lophotrochozoa</taxon>
        <taxon>Annelida</taxon>
        <taxon>Polychaeta</taxon>
        <taxon>Sedentaria</taxon>
        <taxon>Canalipalpata</taxon>
        <taxon>Sabellida</taxon>
        <taxon>Siboglinidae</taxon>
        <taxon>Ridgeia</taxon>
    </lineage>
</organism>
<sequence>MLTNQLGKSNVHLNVSSNQDPRHLVISSMVTHFKVVMQCCHGNQRLQPLMLLIDHPDQMQQSLLPALPDDLINDVRKLLLVARNYWGDNPILWECPNGHPYFIDDCGQPQTVGNCNVCGAVIGGARHTPESGNKPVSEEDRSIGHHLGPARQRSRQPAPERQLSPAQAAILRLLTHMAMYLGANNNPQQVALLIKPGLDVGDVSQFLWEHICCDTEVLVNAVGKSLDDCVLLMNLLMCQFIDVLPATGVRVKEQLLSAEARQEWEVAFTNAYVIPMLTGLDKRLHDANSALVNDERLGDNTLLRELYETETAPVQADDLEHIEEAAAMWCHRTRISIEHLNHELNEHSPDITVMTADVSRSKPYQILQMFLKEPNIVKLQRVLLHRYRRAIDKTRANNLNVSDFIRSLPEDARDEHRMLVDHFAQAWNIVRERLAGAAFGAVRVPKEMCEETVSEGTSLTMLLPSVKGLGVCSLALLHYLAAIQNNFIEEYSRVTKQCCNDRVSVAEATSAHLISYHPEKDLLPLVISCCQYTLTVGKGSTVTYDFTVLQRRIEERFLRHRPLLDARVELMAYREDFTSANIFANLDKHIPQTPLSRAAQKGIQTELQHLPEVTNSLTQLDIAIGFLVSVGGQPDIPLVDFMIKTLGMRSSIHSQQARQHCCLKHVKSLWLLMSHERAKLLARHGQDPFDDIEAKYRETLTDEQIRQLRALLEHVHVDLLLYAIYECSLLQITVKQDPNAEDYIDNQDHPLGYVVSEYLDATEAQPLPVLTSRRFPSDILAKHCLDTWRQILLYTAELQYAGK</sequence>
<dbReference type="GO" id="GO:0002376">
    <property type="term" value="P:immune system process"/>
    <property type="evidence" value="ECO:0007669"/>
    <property type="project" value="UniProtKB-KW"/>
</dbReference>
<dbReference type="GO" id="GO:0016887">
    <property type="term" value="F:ATP hydrolysis activity"/>
    <property type="evidence" value="ECO:0007669"/>
    <property type="project" value="InterPro"/>
</dbReference>
<dbReference type="InterPro" id="IPR031248">
    <property type="entry name" value="RNF213"/>
</dbReference>
<dbReference type="Pfam" id="PF20173">
    <property type="entry name" value="ZnF_RZ-type"/>
    <property type="match status" value="1"/>
</dbReference>
<keyword evidence="4" id="KW-0863">Zinc-finger</keyword>
<keyword evidence="10" id="KW-1185">Reference proteome</keyword>
<evidence type="ECO:0000313" key="9">
    <source>
        <dbReference type="EMBL" id="KAK2186363.1"/>
    </source>
</evidence>
<dbReference type="InterPro" id="IPR046439">
    <property type="entry name" value="ZF_RZ_dom"/>
</dbReference>
<evidence type="ECO:0000256" key="1">
    <source>
        <dbReference type="ARBA" id="ARBA00004496"/>
    </source>
</evidence>
<feature type="region of interest" description="Disordered" evidence="7">
    <location>
        <begin position="128"/>
        <end position="162"/>
    </location>
</feature>
<keyword evidence="2" id="KW-0963">Cytoplasm</keyword>
<keyword evidence="5" id="KW-0862">Zinc</keyword>
<name>A0AAD9UED4_RIDPI</name>
<dbReference type="PROSITE" id="PS51981">
    <property type="entry name" value="ZF_RZ"/>
    <property type="match status" value="1"/>
</dbReference>
<protein>
    <recommendedName>
        <fullName evidence="8">RZ-type domain-containing protein</fullName>
    </recommendedName>
</protein>
<dbReference type="AlphaFoldDB" id="A0AAD9UED4"/>